<dbReference type="InterPro" id="IPR027417">
    <property type="entry name" value="P-loop_NTPase"/>
</dbReference>
<evidence type="ECO:0000256" key="1">
    <source>
        <dbReference type="ARBA" id="ARBA00004370"/>
    </source>
</evidence>
<reference evidence="10" key="1">
    <citation type="submission" date="2020-11" db="EMBL/GenBank/DDBJ databases">
        <title>Chlorella ohadii genome sequencing and assembly.</title>
        <authorList>
            <person name="Murik O."/>
            <person name="Treves H."/>
            <person name="Kedem I."/>
            <person name="Shotland Y."/>
            <person name="Kaplan A."/>
        </authorList>
    </citation>
    <scope>NUCLEOTIDE SEQUENCE</scope>
    <source>
        <strain evidence="10">1</strain>
    </source>
</reference>
<dbReference type="EMBL" id="JADXDR010000036">
    <property type="protein sequence ID" value="KAI7843748.1"/>
    <property type="molecule type" value="Genomic_DNA"/>
</dbReference>
<comment type="similarity">
    <text evidence="2">Belongs to the ATPase alpha/beta chains family.</text>
</comment>
<evidence type="ECO:0000259" key="9">
    <source>
        <dbReference type="Pfam" id="PF00306"/>
    </source>
</evidence>
<dbReference type="Gene3D" id="1.20.150.20">
    <property type="entry name" value="ATP synthase alpha/beta chain, C-terminal domain"/>
    <property type="match status" value="1"/>
</dbReference>
<evidence type="ECO:0000256" key="5">
    <source>
        <dbReference type="ARBA" id="ARBA00022840"/>
    </source>
</evidence>
<dbReference type="GO" id="GO:0046933">
    <property type="term" value="F:proton-transporting ATP synthase activity, rotational mechanism"/>
    <property type="evidence" value="ECO:0007669"/>
    <property type="project" value="InterPro"/>
</dbReference>
<evidence type="ECO:0000256" key="7">
    <source>
        <dbReference type="SAM" id="MobiDB-lite"/>
    </source>
</evidence>
<dbReference type="InterPro" id="IPR005294">
    <property type="entry name" value="ATP_synth_F1_asu"/>
</dbReference>
<accession>A0AAD5DWL6</accession>
<dbReference type="SUPFAM" id="SSF52540">
    <property type="entry name" value="P-loop containing nucleoside triphosphate hydrolases"/>
    <property type="match status" value="1"/>
</dbReference>
<keyword evidence="5" id="KW-0067">ATP-binding</keyword>
<keyword evidence="11" id="KW-1185">Reference proteome</keyword>
<keyword evidence="4" id="KW-0547">Nucleotide-binding</keyword>
<dbReference type="Gene3D" id="3.40.50.300">
    <property type="entry name" value="P-loop containing nucleotide triphosphate hydrolases"/>
    <property type="match status" value="1"/>
</dbReference>
<comment type="caution">
    <text evidence="10">The sequence shown here is derived from an EMBL/GenBank/DDBJ whole genome shotgun (WGS) entry which is preliminary data.</text>
</comment>
<dbReference type="InterPro" id="IPR038376">
    <property type="entry name" value="ATP_synth_asu_C_sf"/>
</dbReference>
<evidence type="ECO:0000256" key="3">
    <source>
        <dbReference type="ARBA" id="ARBA00022448"/>
    </source>
</evidence>
<dbReference type="Pfam" id="PF00306">
    <property type="entry name" value="ATP-synt_ab_C"/>
    <property type="match status" value="1"/>
</dbReference>
<feature type="region of interest" description="Disordered" evidence="7">
    <location>
        <begin position="196"/>
        <end position="215"/>
    </location>
</feature>
<protein>
    <submittedName>
        <fullName evidence="10">Uncharacterized protein</fullName>
    </submittedName>
</protein>
<organism evidence="10 11">
    <name type="scientific">Chlorella ohadii</name>
    <dbReference type="NCBI Taxonomy" id="2649997"/>
    <lineage>
        <taxon>Eukaryota</taxon>
        <taxon>Viridiplantae</taxon>
        <taxon>Chlorophyta</taxon>
        <taxon>core chlorophytes</taxon>
        <taxon>Trebouxiophyceae</taxon>
        <taxon>Chlorellales</taxon>
        <taxon>Chlorellaceae</taxon>
        <taxon>Chlorella clade</taxon>
        <taxon>Chlorella</taxon>
    </lineage>
</organism>
<dbReference type="GO" id="GO:0043531">
    <property type="term" value="F:ADP binding"/>
    <property type="evidence" value="ECO:0007669"/>
    <property type="project" value="TreeGrafter"/>
</dbReference>
<dbReference type="Proteomes" id="UP001205105">
    <property type="component" value="Unassembled WGS sequence"/>
</dbReference>
<dbReference type="PANTHER" id="PTHR48082">
    <property type="entry name" value="ATP SYNTHASE SUBUNIT ALPHA, MITOCHONDRIAL"/>
    <property type="match status" value="1"/>
</dbReference>
<dbReference type="SUPFAM" id="SSF47917">
    <property type="entry name" value="C-terminal domain of alpha and beta subunits of F1 ATP synthase"/>
    <property type="match status" value="1"/>
</dbReference>
<feature type="domain" description="ATP synthase alpha subunit C-terminal" evidence="9">
    <location>
        <begin position="544"/>
        <end position="658"/>
    </location>
</feature>
<dbReference type="PANTHER" id="PTHR48082:SF2">
    <property type="entry name" value="ATP SYNTHASE SUBUNIT ALPHA, MITOCHONDRIAL"/>
    <property type="match status" value="1"/>
</dbReference>
<dbReference type="AlphaFoldDB" id="A0AAD5DWL6"/>
<proteinExistence type="inferred from homology"/>
<dbReference type="GO" id="GO:0005524">
    <property type="term" value="F:ATP binding"/>
    <property type="evidence" value="ECO:0007669"/>
    <property type="project" value="InterPro"/>
</dbReference>
<evidence type="ECO:0000256" key="2">
    <source>
        <dbReference type="ARBA" id="ARBA00008936"/>
    </source>
</evidence>
<comment type="subcellular location">
    <subcellularLocation>
        <location evidence="1">Membrane</location>
    </subcellularLocation>
</comment>
<gene>
    <name evidence="10" type="ORF">COHA_002646</name>
</gene>
<sequence length="673" mass="70668">MLSKGLGCGLPVGVPPRRMLPALPASRLSCQSGPGRRWQEARATDSEAEPNWEEELKIFKQRTLAPSQLEVQRQLAAEKVDVGRVLYAKDNVAIIEGLNNDADVGTCLAFSSGARGVMLWRRSDNVVFALLLGGAGLVAVGDGVECRVKGILQVVDAAEGPSTKREYEQMLVPVGDALVGQVVDFLGRPYPMQQQAASSSSSSVQPHPEAEGADAAAVAPIGTDARLPLLNGQPDMDSREQINEALMTGVRALDILTPLGRGQALQVVGPQGSGKTQLCIDAVIGQRGSGVRCVYAAVGSSQDQLERTVEQLRQHGCMDYTTVVAATGDRPLGEQYAAMLTACSVAERVRDEGGHSLVVLNDASVMVRMWEMITWAPWLASPLFGSSRIWLICIEFSPSLASGGAAAAAGAAAEGSGAATDGASSGDSEEEAEELVEYEGMLVSAAAAQRRRFFSSLIQRAAKMHRRLRGGSMSMLLVTPGVPASGEARRAREKIAAYKHLSEAQKAKLLAALEAKERAGGAGRQLGPQELRTEVVEELMSITDGQVRLDLAQAVDAARYSTSMDDPAVEKAMLRAAVVAAALPQPPHTAVPLELQVVQLLALQRGFLDGVPAEQAATELERLSAAAAAAAPAALAEVAETRRLPAAAEAALLEALQAAGQRAGSSMESRAAA</sequence>
<keyword evidence="3" id="KW-0813">Transport</keyword>
<name>A0AAD5DWL6_9CHLO</name>
<evidence type="ECO:0000256" key="6">
    <source>
        <dbReference type="ARBA" id="ARBA00023065"/>
    </source>
</evidence>
<evidence type="ECO:0000259" key="8">
    <source>
        <dbReference type="Pfam" id="PF00006"/>
    </source>
</evidence>
<evidence type="ECO:0000313" key="10">
    <source>
        <dbReference type="EMBL" id="KAI7843748.1"/>
    </source>
</evidence>
<keyword evidence="6" id="KW-0406">Ion transport</keyword>
<evidence type="ECO:0000256" key="4">
    <source>
        <dbReference type="ARBA" id="ARBA00022741"/>
    </source>
</evidence>
<dbReference type="InterPro" id="IPR023366">
    <property type="entry name" value="ATP_synth_asu-like_sf"/>
</dbReference>
<dbReference type="InterPro" id="IPR000194">
    <property type="entry name" value="ATPase_F1/V1/A1_a/bsu_nucl-bd"/>
</dbReference>
<dbReference type="Gene3D" id="2.40.30.20">
    <property type="match status" value="1"/>
</dbReference>
<dbReference type="InterPro" id="IPR000793">
    <property type="entry name" value="ATP_synth_asu_C"/>
</dbReference>
<dbReference type="GO" id="GO:0045259">
    <property type="term" value="C:proton-transporting ATP synthase complex"/>
    <property type="evidence" value="ECO:0007669"/>
    <property type="project" value="InterPro"/>
</dbReference>
<evidence type="ECO:0000313" key="11">
    <source>
        <dbReference type="Proteomes" id="UP001205105"/>
    </source>
</evidence>
<feature type="domain" description="ATPase F1/V1/A1 complex alpha/beta subunit nucleotide-binding" evidence="8">
    <location>
        <begin position="249"/>
        <end position="366"/>
    </location>
</feature>
<dbReference type="Pfam" id="PF00006">
    <property type="entry name" value="ATP-synt_ab"/>
    <property type="match status" value="1"/>
</dbReference>